<dbReference type="Proteomes" id="UP001174694">
    <property type="component" value="Unassembled WGS sequence"/>
</dbReference>
<comment type="caution">
    <text evidence="2">The sequence shown here is derived from an EMBL/GenBank/DDBJ whole genome shotgun (WGS) entry which is preliminary data.</text>
</comment>
<dbReference type="EMBL" id="JANBVO010000013">
    <property type="protein sequence ID" value="KAJ9148415.1"/>
    <property type="molecule type" value="Genomic_DNA"/>
</dbReference>
<accession>A0AA38S373</accession>
<sequence>MPITSPRPLIAYAGTYWNSQRYLRVDIKAEGGRLFWALQGLESEMYELEHYHNNTWTWLRPRNYLVSRGRWVDQPPMYWLVKFRGPAQGPIQSVTWIHETNVPSGETFFKEV</sequence>
<keyword evidence="3" id="KW-1185">Reference proteome</keyword>
<organism evidence="2 3">
    <name type="scientific">Pleurostoma richardsiae</name>
    <dbReference type="NCBI Taxonomy" id="41990"/>
    <lineage>
        <taxon>Eukaryota</taxon>
        <taxon>Fungi</taxon>
        <taxon>Dikarya</taxon>
        <taxon>Ascomycota</taxon>
        <taxon>Pezizomycotina</taxon>
        <taxon>Sordariomycetes</taxon>
        <taxon>Sordariomycetidae</taxon>
        <taxon>Calosphaeriales</taxon>
        <taxon>Pleurostomataceae</taxon>
        <taxon>Pleurostoma</taxon>
    </lineage>
</organism>
<dbReference type="Gene3D" id="2.40.128.600">
    <property type="match status" value="1"/>
</dbReference>
<dbReference type="InterPro" id="IPR021860">
    <property type="entry name" value="Peptidase_S12_Pab87-rel_C"/>
</dbReference>
<dbReference type="Pfam" id="PF11954">
    <property type="entry name" value="DUF3471"/>
    <property type="match status" value="1"/>
</dbReference>
<gene>
    <name evidence="2" type="ORF">NKR23_g5231</name>
</gene>
<evidence type="ECO:0000313" key="2">
    <source>
        <dbReference type="EMBL" id="KAJ9148415.1"/>
    </source>
</evidence>
<proteinExistence type="predicted"/>
<protein>
    <recommendedName>
        <fullName evidence="1">Peptidase S12 Pab87-related C-terminal domain-containing protein</fullName>
    </recommendedName>
</protein>
<feature type="domain" description="Peptidase S12 Pab87-related C-terminal" evidence="1">
    <location>
        <begin position="3"/>
        <end position="97"/>
    </location>
</feature>
<evidence type="ECO:0000313" key="3">
    <source>
        <dbReference type="Proteomes" id="UP001174694"/>
    </source>
</evidence>
<evidence type="ECO:0000259" key="1">
    <source>
        <dbReference type="Pfam" id="PF11954"/>
    </source>
</evidence>
<dbReference type="AlphaFoldDB" id="A0AA38S373"/>
<reference evidence="2" key="1">
    <citation type="submission" date="2022-07" db="EMBL/GenBank/DDBJ databases">
        <title>Fungi with potential for degradation of polypropylene.</title>
        <authorList>
            <person name="Gostincar C."/>
        </authorList>
    </citation>
    <scope>NUCLEOTIDE SEQUENCE</scope>
    <source>
        <strain evidence="2">EXF-13308</strain>
    </source>
</reference>
<name>A0AA38S373_9PEZI</name>